<keyword evidence="1 7" id="KW-0547">Nucleotide-binding</keyword>
<feature type="compositionally biased region" description="Basic residues" evidence="9">
    <location>
        <begin position="35"/>
        <end position="46"/>
    </location>
</feature>
<feature type="compositionally biased region" description="Basic and acidic residues" evidence="9">
    <location>
        <begin position="47"/>
        <end position="57"/>
    </location>
</feature>
<comment type="domain">
    <text evidence="8">The Q motif is unique to and characteristic of the DEAD box family of RNA helicases and controls ATP binding and hydrolysis.</text>
</comment>
<evidence type="ECO:0000256" key="6">
    <source>
        <dbReference type="PROSITE-ProRule" id="PRU00552"/>
    </source>
</evidence>
<evidence type="ECO:0000256" key="1">
    <source>
        <dbReference type="ARBA" id="ARBA00022741"/>
    </source>
</evidence>
<comment type="similarity">
    <text evidence="7">Belongs to the DEAD box helicase family.</text>
</comment>
<feature type="region of interest" description="Disordered" evidence="9">
    <location>
        <begin position="118"/>
        <end position="145"/>
    </location>
</feature>
<dbReference type="GO" id="GO:0016887">
    <property type="term" value="F:ATP hydrolysis activity"/>
    <property type="evidence" value="ECO:0007669"/>
    <property type="project" value="RHEA"/>
</dbReference>
<evidence type="ECO:0000256" key="9">
    <source>
        <dbReference type="SAM" id="MobiDB-lite"/>
    </source>
</evidence>
<dbReference type="GeneID" id="108740571"/>
<dbReference type="EC" id="3.6.4.13" evidence="8"/>
<dbReference type="SMART" id="SM00490">
    <property type="entry name" value="HELICc"/>
    <property type="match status" value="1"/>
</dbReference>
<evidence type="ECO:0000259" key="11">
    <source>
        <dbReference type="PROSITE" id="PS51194"/>
    </source>
</evidence>
<dbReference type="RefSeq" id="XP_018330433.1">
    <property type="nucleotide sequence ID" value="XM_018474931.2"/>
</dbReference>
<dbReference type="Pfam" id="PF00271">
    <property type="entry name" value="Helicase_C"/>
    <property type="match status" value="1"/>
</dbReference>
<dbReference type="GO" id="GO:0010468">
    <property type="term" value="P:regulation of gene expression"/>
    <property type="evidence" value="ECO:0007669"/>
    <property type="project" value="UniProtKB-ARBA"/>
</dbReference>
<reference evidence="14" key="1">
    <citation type="submission" date="2025-08" db="UniProtKB">
        <authorList>
            <consortium name="RefSeq"/>
        </authorList>
    </citation>
    <scope>IDENTIFICATION</scope>
    <source>
        <tissue evidence="14">Entire body</tissue>
    </source>
</reference>
<keyword evidence="13" id="KW-1185">Reference proteome</keyword>
<dbReference type="STRING" id="224129.A0A1W4XDC8"/>
<dbReference type="InterPro" id="IPR027417">
    <property type="entry name" value="P-loop_NTPase"/>
</dbReference>
<evidence type="ECO:0000256" key="8">
    <source>
        <dbReference type="RuleBase" id="RU365068"/>
    </source>
</evidence>
<dbReference type="FunCoup" id="A0A1W4XDC8">
    <property type="interactions" value="2035"/>
</dbReference>
<organism evidence="13 14">
    <name type="scientific">Agrilus planipennis</name>
    <name type="common">Emerald ash borer</name>
    <name type="synonym">Agrilus marcopoli</name>
    <dbReference type="NCBI Taxonomy" id="224129"/>
    <lineage>
        <taxon>Eukaryota</taxon>
        <taxon>Metazoa</taxon>
        <taxon>Ecdysozoa</taxon>
        <taxon>Arthropoda</taxon>
        <taxon>Hexapoda</taxon>
        <taxon>Insecta</taxon>
        <taxon>Pterygota</taxon>
        <taxon>Neoptera</taxon>
        <taxon>Endopterygota</taxon>
        <taxon>Coleoptera</taxon>
        <taxon>Polyphaga</taxon>
        <taxon>Elateriformia</taxon>
        <taxon>Buprestoidea</taxon>
        <taxon>Buprestidae</taxon>
        <taxon>Agrilinae</taxon>
        <taxon>Agrilus</taxon>
    </lineage>
</organism>
<dbReference type="CDD" id="cd18787">
    <property type="entry name" value="SF2_C_DEAD"/>
    <property type="match status" value="1"/>
</dbReference>
<comment type="catalytic activity">
    <reaction evidence="8">
        <text>ATP + H2O = ADP + phosphate + H(+)</text>
        <dbReference type="Rhea" id="RHEA:13065"/>
        <dbReference type="ChEBI" id="CHEBI:15377"/>
        <dbReference type="ChEBI" id="CHEBI:15378"/>
        <dbReference type="ChEBI" id="CHEBI:30616"/>
        <dbReference type="ChEBI" id="CHEBI:43474"/>
        <dbReference type="ChEBI" id="CHEBI:456216"/>
        <dbReference type="EC" id="3.6.4.13"/>
    </reaction>
</comment>
<evidence type="ECO:0000256" key="5">
    <source>
        <dbReference type="ARBA" id="ARBA00022884"/>
    </source>
</evidence>
<dbReference type="PROSITE" id="PS51192">
    <property type="entry name" value="HELICASE_ATP_BIND_1"/>
    <property type="match status" value="1"/>
</dbReference>
<dbReference type="InterPro" id="IPR025313">
    <property type="entry name" value="SPB4-like_CTE"/>
</dbReference>
<keyword evidence="3 7" id="KW-0347">Helicase</keyword>
<dbReference type="Gene3D" id="3.40.50.300">
    <property type="entry name" value="P-loop containing nucleotide triphosphate hydrolases"/>
    <property type="match status" value="2"/>
</dbReference>
<dbReference type="PROSITE" id="PS51194">
    <property type="entry name" value="HELICASE_CTER"/>
    <property type="match status" value="1"/>
</dbReference>
<dbReference type="SMART" id="SM01178">
    <property type="entry name" value="DUF4217"/>
    <property type="match status" value="1"/>
</dbReference>
<evidence type="ECO:0000313" key="14">
    <source>
        <dbReference type="RefSeq" id="XP_018330433.1"/>
    </source>
</evidence>
<dbReference type="AlphaFoldDB" id="A0A1W4XDC8"/>
<dbReference type="InterPro" id="IPR000629">
    <property type="entry name" value="RNA-helicase_DEAD-box_CS"/>
</dbReference>
<feature type="compositionally biased region" description="Basic residues" evidence="9">
    <location>
        <begin position="1"/>
        <end position="11"/>
    </location>
</feature>
<dbReference type="Pfam" id="PF13959">
    <property type="entry name" value="CTE_SPB4"/>
    <property type="match status" value="1"/>
</dbReference>
<dbReference type="InterPro" id="IPR011545">
    <property type="entry name" value="DEAD/DEAH_box_helicase_dom"/>
</dbReference>
<dbReference type="OrthoDB" id="422663at2759"/>
<dbReference type="Proteomes" id="UP000192223">
    <property type="component" value="Unplaced"/>
</dbReference>
<feature type="domain" description="DEAD-box RNA helicase Q" evidence="12">
    <location>
        <begin position="162"/>
        <end position="190"/>
    </location>
</feature>
<evidence type="ECO:0000256" key="7">
    <source>
        <dbReference type="RuleBase" id="RU000492"/>
    </source>
</evidence>
<evidence type="ECO:0000256" key="2">
    <source>
        <dbReference type="ARBA" id="ARBA00022801"/>
    </source>
</evidence>
<dbReference type="PANTHER" id="PTHR24031">
    <property type="entry name" value="RNA HELICASE"/>
    <property type="match status" value="1"/>
</dbReference>
<evidence type="ECO:0000259" key="12">
    <source>
        <dbReference type="PROSITE" id="PS51195"/>
    </source>
</evidence>
<sequence length="780" mass="88058">MTKIKNSKTKGSKTCNTSDKNSVSSFKFSWDTSKKQPKPPIARKRKNVTDNKGERTEQSIPAIQILKQPEKSHVAKQSAPSNASALSKRINSKKPTKISLSKSYKSNTQSENVIVELSESDDESNANVNKVSHPQKISNKSKSVVENSKNSVSEKVFTSSGKKFSDLDIHQHLVSNLDKNGFNNVTVVQERALPVVTSGKDVLIRSQTGSGKTLAYAVPIVDSLRGIVPKLNRSNGVQALVVVPTRELALQTHELFGKINTFQWVVTGLLCGGEKRKAEKERLRKGIHILIGTPGRLLDHIVHTSALKMNNIRCLVIDEADRLMEMGFRKDIVKLVEELDKAKRNAEYDPLKLLRNQQKPQIENEDKQVEKFIDGMPLRDTNSNARQTILLSATLTKAVTELAEFTMKDHVFVDALDENAKSTFNPENLIIPNTVKQEYVVVEVKQKLIALAALILTKYEQGSSKIFVFMASSQMVDFHYELFSKYFLYLPKNRGVRKRDKVVFTEGESESENSSNEEEDVLDTEFFKLHGSMDQKMRKEIFISFRKAQKGILFCTDVAARGLDVPTADYVIQYNGPQTDDDYVHRVGRTGRAGKSGGAIIFLTPEEEDYIKRLQEHKVFVKKRDVDFYLHNLCTLMDEPNIGQAGIALQRRFETAVNKDRELYKQACFAYSSWSRFYNSYPTKMRSIFNFKSANLGHYASSFAIRDPPSHIAKVVRGQVSHLEVSKLNPKLDIHKDDDDNDNSAVKHKNENSKKRNFGLSTSEFGSGLEPLKKKKIKQT</sequence>
<dbReference type="SMART" id="SM00487">
    <property type="entry name" value="DEXDc"/>
    <property type="match status" value="1"/>
</dbReference>
<feature type="domain" description="Helicase ATP-binding" evidence="10">
    <location>
        <begin position="193"/>
        <end position="413"/>
    </location>
</feature>
<evidence type="ECO:0000256" key="3">
    <source>
        <dbReference type="ARBA" id="ARBA00022806"/>
    </source>
</evidence>
<keyword evidence="5 8" id="KW-0694">RNA-binding</keyword>
<dbReference type="InParanoid" id="A0A1W4XDC8"/>
<dbReference type="GO" id="GO:0005524">
    <property type="term" value="F:ATP binding"/>
    <property type="evidence" value="ECO:0007669"/>
    <property type="project" value="UniProtKB-UniRule"/>
</dbReference>
<accession>A0A1W4XDC8</accession>
<dbReference type="InterPro" id="IPR014001">
    <property type="entry name" value="Helicase_ATP-bd"/>
</dbReference>
<feature type="compositionally biased region" description="Polar residues" evidence="9">
    <location>
        <begin position="12"/>
        <end position="31"/>
    </location>
</feature>
<dbReference type="GO" id="GO:0003723">
    <property type="term" value="F:RNA binding"/>
    <property type="evidence" value="ECO:0007669"/>
    <property type="project" value="UniProtKB-UniRule"/>
</dbReference>
<keyword evidence="2 7" id="KW-0378">Hydrolase</keyword>
<dbReference type="KEGG" id="apln:108740571"/>
<dbReference type="InterPro" id="IPR014014">
    <property type="entry name" value="RNA_helicase_DEAD_Q_motif"/>
</dbReference>
<gene>
    <name evidence="14" type="primary">LOC108740571</name>
</gene>
<evidence type="ECO:0000256" key="4">
    <source>
        <dbReference type="ARBA" id="ARBA00022840"/>
    </source>
</evidence>
<dbReference type="SUPFAM" id="SSF52540">
    <property type="entry name" value="P-loop containing nucleoside triphosphate hydrolases"/>
    <property type="match status" value="1"/>
</dbReference>
<protein>
    <recommendedName>
        <fullName evidence="8">ATP-dependent RNA helicase</fullName>
        <ecNumber evidence="8">3.6.4.13</ecNumber>
    </recommendedName>
</protein>
<dbReference type="InterPro" id="IPR001650">
    <property type="entry name" value="Helicase_C-like"/>
</dbReference>
<feature type="compositionally biased region" description="Polar residues" evidence="9">
    <location>
        <begin position="125"/>
        <end position="137"/>
    </location>
</feature>
<dbReference type="PROSITE" id="PS00039">
    <property type="entry name" value="DEAD_ATP_HELICASE"/>
    <property type="match status" value="1"/>
</dbReference>
<keyword evidence="4 7" id="KW-0067">ATP-binding</keyword>
<feature type="short sequence motif" description="Q motif" evidence="6">
    <location>
        <begin position="162"/>
        <end position="190"/>
    </location>
</feature>
<name>A0A1W4XDC8_AGRPL</name>
<proteinExistence type="inferred from homology"/>
<evidence type="ECO:0000259" key="10">
    <source>
        <dbReference type="PROSITE" id="PS51192"/>
    </source>
</evidence>
<feature type="region of interest" description="Disordered" evidence="9">
    <location>
        <begin position="1"/>
        <end position="105"/>
    </location>
</feature>
<dbReference type="Pfam" id="PF00270">
    <property type="entry name" value="DEAD"/>
    <property type="match status" value="1"/>
</dbReference>
<evidence type="ECO:0000313" key="13">
    <source>
        <dbReference type="Proteomes" id="UP000192223"/>
    </source>
</evidence>
<feature type="region of interest" description="Disordered" evidence="9">
    <location>
        <begin position="732"/>
        <end position="780"/>
    </location>
</feature>
<feature type="domain" description="Helicase C-terminal" evidence="11">
    <location>
        <begin position="482"/>
        <end position="634"/>
    </location>
</feature>
<dbReference type="GO" id="GO:0003724">
    <property type="term" value="F:RNA helicase activity"/>
    <property type="evidence" value="ECO:0007669"/>
    <property type="project" value="UniProtKB-EC"/>
</dbReference>
<dbReference type="PROSITE" id="PS51195">
    <property type="entry name" value="Q_MOTIF"/>
    <property type="match status" value="1"/>
</dbReference>
<comment type="function">
    <text evidence="8">RNA helicase.</text>
</comment>